<reference evidence="1 2" key="1">
    <citation type="submission" date="2018-03" db="EMBL/GenBank/DDBJ databases">
        <title>Genomic Encyclopedia of Archaeal and Bacterial Type Strains, Phase II (KMG-II): from individual species to whole genera.</title>
        <authorList>
            <person name="Goeker M."/>
        </authorList>
    </citation>
    <scope>NUCLEOTIDE SEQUENCE [LARGE SCALE GENOMIC DNA]</scope>
    <source>
        <strain evidence="1 2">DSM 45348</strain>
    </source>
</reference>
<keyword evidence="2" id="KW-1185">Reference proteome</keyword>
<dbReference type="Proteomes" id="UP000239209">
    <property type="component" value="Unassembled WGS sequence"/>
</dbReference>
<dbReference type="EMBL" id="PVZG01000003">
    <property type="protein sequence ID" value="PRY31152.1"/>
    <property type="molecule type" value="Genomic_DNA"/>
</dbReference>
<protein>
    <submittedName>
        <fullName evidence="1">Uncharacterized protein</fullName>
    </submittedName>
</protein>
<dbReference type="OrthoDB" id="495539at2"/>
<evidence type="ECO:0000313" key="2">
    <source>
        <dbReference type="Proteomes" id="UP000239209"/>
    </source>
</evidence>
<dbReference type="InterPro" id="IPR046576">
    <property type="entry name" value="DUF6636"/>
</dbReference>
<comment type="caution">
    <text evidence="1">The sequence shown here is derived from an EMBL/GenBank/DDBJ whole genome shotgun (WGS) entry which is preliminary data.</text>
</comment>
<proteinExistence type="predicted"/>
<gene>
    <name evidence="1" type="ORF">CLV70_10336</name>
</gene>
<evidence type="ECO:0000313" key="1">
    <source>
        <dbReference type="EMBL" id="PRY31152.1"/>
    </source>
</evidence>
<accession>A0A2T0SCM0</accession>
<name>A0A2T0SCM0_9ACTN</name>
<organism evidence="1 2">
    <name type="scientific">Pseudosporangium ferrugineum</name>
    <dbReference type="NCBI Taxonomy" id="439699"/>
    <lineage>
        <taxon>Bacteria</taxon>
        <taxon>Bacillati</taxon>
        <taxon>Actinomycetota</taxon>
        <taxon>Actinomycetes</taxon>
        <taxon>Micromonosporales</taxon>
        <taxon>Micromonosporaceae</taxon>
        <taxon>Pseudosporangium</taxon>
    </lineage>
</organism>
<sequence>MVTEAAFASPSGNIGCYLTEEAARCDIAKKSWSPGAAPADCQLDWGSGIAVAGTGEATFTCAGDTVLGAKDKLEYGRSLKAGDFRCDSEPQAMRCENEASGHGFTLAKEQYNIF</sequence>
<dbReference type="AlphaFoldDB" id="A0A2T0SCM0"/>
<dbReference type="Pfam" id="PF20341">
    <property type="entry name" value="DUF6636"/>
    <property type="match status" value="1"/>
</dbReference>